<accession>A0ABX6IUQ5</accession>
<sequence>MEIVYNFVFSREKAVKKVFITLFAACSNCSEQKVMPIYEQVVNKFFNKLFC</sequence>
<dbReference type="Proteomes" id="UP000512184">
    <property type="component" value="Chromosome"/>
</dbReference>
<evidence type="ECO:0000313" key="2">
    <source>
        <dbReference type="Proteomes" id="UP000512184"/>
    </source>
</evidence>
<evidence type="ECO:0008006" key="3">
    <source>
        <dbReference type="Google" id="ProtNLM"/>
    </source>
</evidence>
<keyword evidence="2" id="KW-1185">Reference proteome</keyword>
<protein>
    <recommendedName>
        <fullName evidence="3">Lipoprotein</fullName>
    </recommendedName>
</protein>
<dbReference type="EMBL" id="CP035278">
    <property type="protein sequence ID" value="QHP83861.1"/>
    <property type="molecule type" value="Genomic_DNA"/>
</dbReference>
<reference evidence="1" key="1">
    <citation type="submission" date="2019-01" db="EMBL/GenBank/DDBJ databases">
        <title>Whole genome sequencing and annotation enables comparative genome analysis that reveals unique features of the Chlamydia suis R19 Genome.</title>
        <authorList>
            <person name="Dimond Z.E."/>
        </authorList>
    </citation>
    <scope>NUCLEOTIDE SEQUENCE [LARGE SCALE GENOMIC DNA]</scope>
    <source>
        <strain evidence="1">R19</strain>
    </source>
</reference>
<proteinExistence type="predicted"/>
<gene>
    <name evidence="1" type="primary">hypothetical protein</name>
    <name evidence="1" type="ORF">Chls_986</name>
</gene>
<organism evidence="1 2">
    <name type="scientific">Chlamydia suis</name>
    <dbReference type="NCBI Taxonomy" id="83559"/>
    <lineage>
        <taxon>Bacteria</taxon>
        <taxon>Pseudomonadati</taxon>
        <taxon>Chlamydiota</taxon>
        <taxon>Chlamydiia</taxon>
        <taxon>Chlamydiales</taxon>
        <taxon>Chlamydiaceae</taxon>
        <taxon>Chlamydia/Chlamydophila group</taxon>
        <taxon>Chlamydia</taxon>
    </lineage>
</organism>
<name>A0ABX6IUQ5_9CHLA</name>
<evidence type="ECO:0000313" key="1">
    <source>
        <dbReference type="EMBL" id="QHP83861.1"/>
    </source>
</evidence>